<dbReference type="EC" id="2.1.1.297" evidence="5"/>
<reference evidence="8 9" key="1">
    <citation type="submission" date="2023-10" db="EMBL/GenBank/DDBJ databases">
        <title>Holzapfeliella saturejae sp. nov. isolated from Satureja montana flowers.</title>
        <authorList>
            <person name="Alcantara C."/>
            <person name="Zuniga M."/>
            <person name="Landete J.M."/>
            <person name="Monedero V."/>
        </authorList>
    </citation>
    <scope>NUCLEOTIDE SEQUENCE [LARGE SCALE GENOMIC DNA]</scope>
    <source>
        <strain evidence="8 9">He02</strain>
    </source>
</reference>
<dbReference type="PANTHER" id="PTHR18895:SF74">
    <property type="entry name" value="MTRF1L RELEASE FACTOR GLUTAMINE METHYLTRANSFERASE"/>
    <property type="match status" value="1"/>
</dbReference>
<evidence type="ECO:0000313" key="9">
    <source>
        <dbReference type="Proteomes" id="UP001377804"/>
    </source>
</evidence>
<evidence type="ECO:0000256" key="5">
    <source>
        <dbReference type="HAMAP-Rule" id="MF_02126"/>
    </source>
</evidence>
<keyword evidence="2 5" id="KW-0808">Transferase</keyword>
<dbReference type="SUPFAM" id="SSF53335">
    <property type="entry name" value="S-adenosyl-L-methionine-dependent methyltransferases"/>
    <property type="match status" value="1"/>
</dbReference>
<evidence type="ECO:0000259" key="6">
    <source>
        <dbReference type="Pfam" id="PF05175"/>
    </source>
</evidence>
<dbReference type="CDD" id="cd02440">
    <property type="entry name" value="AdoMet_MTases"/>
    <property type="match status" value="1"/>
</dbReference>
<evidence type="ECO:0000256" key="3">
    <source>
        <dbReference type="ARBA" id="ARBA00022691"/>
    </source>
</evidence>
<evidence type="ECO:0000259" key="7">
    <source>
        <dbReference type="Pfam" id="PF17827"/>
    </source>
</evidence>
<dbReference type="PANTHER" id="PTHR18895">
    <property type="entry name" value="HEMK METHYLTRANSFERASE"/>
    <property type="match status" value="1"/>
</dbReference>
<dbReference type="InterPro" id="IPR029063">
    <property type="entry name" value="SAM-dependent_MTases_sf"/>
</dbReference>
<gene>
    <name evidence="5 8" type="primary">prmC</name>
    <name evidence="8" type="ORF">R4Y45_03475</name>
</gene>
<dbReference type="Proteomes" id="UP001377804">
    <property type="component" value="Unassembled WGS sequence"/>
</dbReference>
<comment type="caution">
    <text evidence="8">The sequence shown here is derived from an EMBL/GenBank/DDBJ whole genome shotgun (WGS) entry which is preliminary data.</text>
</comment>
<dbReference type="GO" id="GO:0032259">
    <property type="term" value="P:methylation"/>
    <property type="evidence" value="ECO:0007669"/>
    <property type="project" value="UniProtKB-KW"/>
</dbReference>
<dbReference type="InterPro" id="IPR007848">
    <property type="entry name" value="Small_mtfrase_dom"/>
</dbReference>
<proteinExistence type="inferred from homology"/>
<keyword evidence="9" id="KW-1185">Reference proteome</keyword>
<dbReference type="Pfam" id="PF17827">
    <property type="entry name" value="PrmC_N"/>
    <property type="match status" value="1"/>
</dbReference>
<dbReference type="NCBIfam" id="TIGR03534">
    <property type="entry name" value="RF_mod_PrmC"/>
    <property type="match status" value="1"/>
</dbReference>
<evidence type="ECO:0000313" key="8">
    <source>
        <dbReference type="EMBL" id="MEJ6348285.1"/>
    </source>
</evidence>
<comment type="similarity">
    <text evidence="5">Belongs to the protein N5-glutamine methyltransferase family. PrmC subfamily.</text>
</comment>
<dbReference type="Gene3D" id="1.10.8.10">
    <property type="entry name" value="DNA helicase RuvA subunit, C-terminal domain"/>
    <property type="match status" value="1"/>
</dbReference>
<feature type="domain" description="Release factor glutamine methyltransferase N-terminal" evidence="7">
    <location>
        <begin position="8"/>
        <end position="76"/>
    </location>
</feature>
<evidence type="ECO:0000256" key="1">
    <source>
        <dbReference type="ARBA" id="ARBA00022603"/>
    </source>
</evidence>
<accession>A0ABU8SGY3</accession>
<comment type="function">
    <text evidence="5">Methylates the class 1 translation termination release factors RF1/PrfA and RF2/PrfB on the glutamine residue of the universally conserved GGQ motif.</text>
</comment>
<keyword evidence="3 5" id="KW-0949">S-adenosyl-L-methionine</keyword>
<dbReference type="Pfam" id="PF05175">
    <property type="entry name" value="MTS"/>
    <property type="match status" value="1"/>
</dbReference>
<comment type="catalytic activity">
    <reaction evidence="4 5">
        <text>L-glutaminyl-[peptide chain release factor] + S-adenosyl-L-methionine = N(5)-methyl-L-glutaminyl-[peptide chain release factor] + S-adenosyl-L-homocysteine + H(+)</text>
        <dbReference type="Rhea" id="RHEA:42896"/>
        <dbReference type="Rhea" id="RHEA-COMP:10271"/>
        <dbReference type="Rhea" id="RHEA-COMP:10272"/>
        <dbReference type="ChEBI" id="CHEBI:15378"/>
        <dbReference type="ChEBI" id="CHEBI:30011"/>
        <dbReference type="ChEBI" id="CHEBI:57856"/>
        <dbReference type="ChEBI" id="CHEBI:59789"/>
        <dbReference type="ChEBI" id="CHEBI:61891"/>
        <dbReference type="EC" id="2.1.1.297"/>
    </reaction>
</comment>
<dbReference type="RefSeq" id="WP_339969318.1">
    <property type="nucleotide sequence ID" value="NZ_JAWMWG010000001.1"/>
</dbReference>
<dbReference type="Gene3D" id="3.40.50.150">
    <property type="entry name" value="Vaccinia Virus protein VP39"/>
    <property type="match status" value="1"/>
</dbReference>
<dbReference type="InterPro" id="IPR040758">
    <property type="entry name" value="PrmC_N"/>
</dbReference>
<feature type="binding site" evidence="5">
    <location>
        <position position="186"/>
    </location>
    <ligand>
        <name>S-adenosyl-L-methionine</name>
        <dbReference type="ChEBI" id="CHEBI:59789"/>
    </ligand>
</feature>
<dbReference type="InterPro" id="IPR004556">
    <property type="entry name" value="HemK-like"/>
</dbReference>
<sequence length="281" mass="31679">MTNPTIKEAIDWATPQVIEAGSYPEDIAFLLGERLAFSPTQLKLNQETLLSDTQYQQFNEDIKQLTRGQSPQYILGYSYFYGKKLTVTSDVLIPRYETEELVALVVEDNQSKAFGQLLDIGTGSGAISLVLSEQLPATWEISASDISKAALTIAQKNFEAYHQKITTIESDLFHNINGQFDVIVSNPPYIKTTEKAVMDESVLSNEPDIALFAGEDGLDFYRQFAQQVDAYLKPQGSFYLEFGYTQKDDLQELFEYYLPNYTILFKEDLAGHPRMVKGVKA</sequence>
<feature type="binding site" evidence="5">
    <location>
        <begin position="186"/>
        <end position="189"/>
    </location>
    <ligand>
        <name>substrate</name>
    </ligand>
</feature>
<protein>
    <recommendedName>
        <fullName evidence="5">Release factor glutamine methyltransferase</fullName>
        <shortName evidence="5">RF MTase</shortName>
        <ecNumber evidence="5">2.1.1.297</ecNumber>
    </recommendedName>
    <alternativeName>
        <fullName evidence="5">N5-glutamine methyltransferase PrmC</fullName>
    </alternativeName>
    <alternativeName>
        <fullName evidence="5">Protein-(glutamine-N5) MTase PrmC</fullName>
    </alternativeName>
    <alternativeName>
        <fullName evidence="5">Protein-glutamine N-methyltransferase PrmC</fullName>
    </alternativeName>
</protein>
<dbReference type="EMBL" id="JAWMWG010000001">
    <property type="protein sequence ID" value="MEJ6348285.1"/>
    <property type="molecule type" value="Genomic_DNA"/>
</dbReference>
<dbReference type="InterPro" id="IPR050320">
    <property type="entry name" value="N5-glutamine_MTase"/>
</dbReference>
<keyword evidence="1 5" id="KW-0489">Methyltransferase</keyword>
<dbReference type="PROSITE" id="PS00092">
    <property type="entry name" value="N6_MTASE"/>
    <property type="match status" value="1"/>
</dbReference>
<feature type="domain" description="Methyltransferase small" evidence="6">
    <location>
        <begin position="105"/>
        <end position="194"/>
    </location>
</feature>
<feature type="binding site" evidence="5">
    <location>
        <begin position="121"/>
        <end position="125"/>
    </location>
    <ligand>
        <name>S-adenosyl-L-methionine</name>
        <dbReference type="ChEBI" id="CHEBI:59789"/>
    </ligand>
</feature>
<name>A0ABU8SGY3_9LACO</name>
<dbReference type="NCBIfam" id="TIGR00536">
    <property type="entry name" value="hemK_fam"/>
    <property type="match status" value="1"/>
</dbReference>
<dbReference type="HAMAP" id="MF_02126">
    <property type="entry name" value="RF_methyltr_PrmC"/>
    <property type="match status" value="1"/>
</dbReference>
<evidence type="ECO:0000256" key="4">
    <source>
        <dbReference type="ARBA" id="ARBA00048391"/>
    </source>
</evidence>
<feature type="binding site" evidence="5">
    <location>
        <position position="145"/>
    </location>
    <ligand>
        <name>S-adenosyl-L-methionine</name>
        <dbReference type="ChEBI" id="CHEBI:59789"/>
    </ligand>
</feature>
<comment type="caution">
    <text evidence="5">Lacks conserved residue(s) required for the propagation of feature annotation.</text>
</comment>
<evidence type="ECO:0000256" key="2">
    <source>
        <dbReference type="ARBA" id="ARBA00022679"/>
    </source>
</evidence>
<dbReference type="InterPro" id="IPR019874">
    <property type="entry name" value="RF_methyltr_PrmC"/>
</dbReference>
<dbReference type="GO" id="GO:0102559">
    <property type="term" value="F:peptide chain release factor N(5)-glutamine methyltransferase activity"/>
    <property type="evidence" value="ECO:0007669"/>
    <property type="project" value="UniProtKB-EC"/>
</dbReference>
<dbReference type="InterPro" id="IPR002052">
    <property type="entry name" value="DNA_methylase_N6_adenine_CS"/>
</dbReference>
<organism evidence="8 9">
    <name type="scientific">Holzapfeliella saturejae</name>
    <dbReference type="NCBI Taxonomy" id="3082953"/>
    <lineage>
        <taxon>Bacteria</taxon>
        <taxon>Bacillati</taxon>
        <taxon>Bacillota</taxon>
        <taxon>Bacilli</taxon>
        <taxon>Lactobacillales</taxon>
        <taxon>Lactobacillaceae</taxon>
        <taxon>Holzapfeliella</taxon>
    </lineage>
</organism>